<proteinExistence type="predicted"/>
<feature type="domain" description="Zinc finger/thioredoxin putative" evidence="2">
    <location>
        <begin position="1"/>
        <end position="35"/>
    </location>
</feature>
<dbReference type="InterPro" id="IPR011723">
    <property type="entry name" value="Znf/thioredoxin_put"/>
</dbReference>
<sequence>MLTRCPHCQTVFALRAGHLAVASGWVRCPECGRGFNALESLFDSWEDALAPAERRHEVLVLCNIRPLTAGWGVFAPRVEASTAAGATEEPRQRPDTVEIPAVLLEDFQAPRPRTGLRLLQGLFLLLLLLTLLGQGVYLQRERLYTLSEWQPWLERFCAYTGCELPLRRAPDQWAIQQRQIQAHPHREGALEVELDLVNQADFTQAWPRVGIFFTDLTGRRQAGRWFGPEDYLSPASSTVIPGVPAGERLQLRLTLADPGTELVSYQFDFR</sequence>
<dbReference type="InterPro" id="IPR021834">
    <property type="entry name" value="DUF3426"/>
</dbReference>
<name>A0A1Z4VNX9_9GAMM</name>
<dbReference type="Pfam" id="PF11906">
    <property type="entry name" value="DUF3426"/>
    <property type="match status" value="1"/>
</dbReference>
<dbReference type="NCBIfam" id="TIGR02098">
    <property type="entry name" value="MJ0042_CXXC"/>
    <property type="match status" value="1"/>
</dbReference>
<evidence type="ECO:0000313" key="3">
    <source>
        <dbReference type="EMBL" id="BAZ93205.1"/>
    </source>
</evidence>
<feature type="transmembrane region" description="Helical" evidence="1">
    <location>
        <begin position="118"/>
        <end position="138"/>
    </location>
</feature>
<dbReference type="RefSeq" id="WP_172844245.1">
    <property type="nucleotide sequence ID" value="NZ_AP018052.1"/>
</dbReference>
<reference evidence="3 4" key="1">
    <citation type="submission" date="2017-05" db="EMBL/GenBank/DDBJ databases">
        <title>Thiocyanate degradation by Thiohalobacter thiocyanaticus FOKN1.</title>
        <authorList>
            <person name="Oshiki M."/>
            <person name="Fukushima T."/>
            <person name="Kawano S."/>
            <person name="Nakagawa J."/>
        </authorList>
    </citation>
    <scope>NUCLEOTIDE SEQUENCE [LARGE SCALE GENOMIC DNA]</scope>
    <source>
        <strain evidence="3 4">FOKN1</strain>
    </source>
</reference>
<evidence type="ECO:0000313" key="4">
    <source>
        <dbReference type="Proteomes" id="UP000218765"/>
    </source>
</evidence>
<gene>
    <name evidence="3" type="ORF">FOKN1_0803</name>
</gene>
<dbReference type="KEGG" id="ttc:FOKN1_0803"/>
<keyword evidence="1" id="KW-1133">Transmembrane helix</keyword>
<organism evidence="3 4">
    <name type="scientific">Thiohalobacter thiocyanaticus</name>
    <dbReference type="NCBI Taxonomy" id="585455"/>
    <lineage>
        <taxon>Bacteria</taxon>
        <taxon>Pseudomonadati</taxon>
        <taxon>Pseudomonadota</taxon>
        <taxon>Gammaproteobacteria</taxon>
        <taxon>Thiohalobacterales</taxon>
        <taxon>Thiohalobacteraceae</taxon>
        <taxon>Thiohalobacter</taxon>
    </lineage>
</organism>
<keyword evidence="1" id="KW-0812">Transmembrane</keyword>
<protein>
    <recommendedName>
        <fullName evidence="2">Zinc finger/thioredoxin putative domain-containing protein</fullName>
    </recommendedName>
</protein>
<dbReference type="EMBL" id="AP018052">
    <property type="protein sequence ID" value="BAZ93205.1"/>
    <property type="molecule type" value="Genomic_DNA"/>
</dbReference>
<dbReference type="Pfam" id="PF13717">
    <property type="entry name" value="Zn_ribbon_4"/>
    <property type="match status" value="1"/>
</dbReference>
<dbReference type="Proteomes" id="UP000218765">
    <property type="component" value="Chromosome"/>
</dbReference>
<evidence type="ECO:0000256" key="1">
    <source>
        <dbReference type="SAM" id="Phobius"/>
    </source>
</evidence>
<keyword evidence="4" id="KW-1185">Reference proteome</keyword>
<dbReference type="AlphaFoldDB" id="A0A1Z4VNX9"/>
<keyword evidence="1" id="KW-0472">Membrane</keyword>
<accession>A0A1Z4VNX9</accession>
<evidence type="ECO:0000259" key="2">
    <source>
        <dbReference type="Pfam" id="PF13717"/>
    </source>
</evidence>